<feature type="region of interest" description="Disordered" evidence="1">
    <location>
        <begin position="443"/>
        <end position="462"/>
    </location>
</feature>
<dbReference type="PANTHER" id="PTHR42085:SF2">
    <property type="entry name" value="F-BOX DOMAIN-CONTAINING PROTEIN"/>
    <property type="match status" value="1"/>
</dbReference>
<dbReference type="AlphaFoldDB" id="A0A9W8YRE6"/>
<organism evidence="2 3">
    <name type="scientific">Gnomoniopsis smithogilvyi</name>
    <dbReference type="NCBI Taxonomy" id="1191159"/>
    <lineage>
        <taxon>Eukaryota</taxon>
        <taxon>Fungi</taxon>
        <taxon>Dikarya</taxon>
        <taxon>Ascomycota</taxon>
        <taxon>Pezizomycotina</taxon>
        <taxon>Sordariomycetes</taxon>
        <taxon>Sordariomycetidae</taxon>
        <taxon>Diaporthales</taxon>
        <taxon>Gnomoniaceae</taxon>
        <taxon>Gnomoniopsis</taxon>
    </lineage>
</organism>
<dbReference type="Proteomes" id="UP001140453">
    <property type="component" value="Unassembled WGS sequence"/>
</dbReference>
<keyword evidence="3" id="KW-1185">Reference proteome</keyword>
<sequence>MASGTGSWQTPGCGSSATILCLPPAVRLRIYDYLGMRGSTSSQVRDGAKEACVFDLNGKRHLLPWPSRPLDFHGLLVSCRVLYDEASRLLYSTNHFTIRYSDCESLDALRNLRADTVVALRHLRVILAEASCHIFTGKACGFGSMCCTETVVGKMVGTPSRWCIDNHSHDKPLGVGSVNLDCGAGQLLFEWDSVAGYLGASVRKDTLELALVCDVCPTDDGVAVARSVMSSLLRLPTTKGCSVRFCKDRDSRLQQLAEEAVLYSCRIEPRNPSPTVPDQPVTSPVSLLLSLPRELRHQILEYTDLATPWAQVTWSPDHNLRGFIASRGDCEELELEGQSCPPSRHHGCQFNQCGETWPSISRGCYCRLKHSAFSSTSPSACNCWEPPLALFLTCRALYEDAQAVFFSRNRFIVHDRSSDLDVTYDIPEPVGAAMDEETYVAGPGHTDHTGILDNPESAGAGA</sequence>
<accession>A0A9W8YRE6</accession>
<dbReference type="OrthoDB" id="2099276at2759"/>
<gene>
    <name evidence="2" type="ORF">N0V93_006787</name>
</gene>
<evidence type="ECO:0000256" key="1">
    <source>
        <dbReference type="SAM" id="MobiDB-lite"/>
    </source>
</evidence>
<name>A0A9W8YRE6_9PEZI</name>
<evidence type="ECO:0000313" key="3">
    <source>
        <dbReference type="Proteomes" id="UP001140453"/>
    </source>
</evidence>
<proteinExistence type="predicted"/>
<reference evidence="2" key="1">
    <citation type="submission" date="2022-10" db="EMBL/GenBank/DDBJ databases">
        <title>Tapping the CABI collections for fungal endophytes: first genome assemblies for Collariella, Neodidymelliopsis, Ascochyta clinopodiicola, Didymella pomorum, Didymosphaeria variabile, Neocosmospora piperis and Neocucurbitaria cava.</title>
        <authorList>
            <person name="Hill R."/>
        </authorList>
    </citation>
    <scope>NUCLEOTIDE SEQUENCE</scope>
    <source>
        <strain evidence="2">IMI 355082</strain>
    </source>
</reference>
<protein>
    <recommendedName>
        <fullName evidence="4">F-box domain-containing protein</fullName>
    </recommendedName>
</protein>
<comment type="caution">
    <text evidence="2">The sequence shown here is derived from an EMBL/GenBank/DDBJ whole genome shotgun (WGS) entry which is preliminary data.</text>
</comment>
<dbReference type="EMBL" id="JAPEVB010000004">
    <property type="protein sequence ID" value="KAJ4389321.1"/>
    <property type="molecule type" value="Genomic_DNA"/>
</dbReference>
<evidence type="ECO:0000313" key="2">
    <source>
        <dbReference type="EMBL" id="KAJ4389321.1"/>
    </source>
</evidence>
<dbReference type="InterPro" id="IPR038883">
    <property type="entry name" value="AN11006-like"/>
</dbReference>
<evidence type="ECO:0008006" key="4">
    <source>
        <dbReference type="Google" id="ProtNLM"/>
    </source>
</evidence>
<dbReference type="PANTHER" id="PTHR42085">
    <property type="entry name" value="F-BOX DOMAIN-CONTAINING PROTEIN"/>
    <property type="match status" value="1"/>
</dbReference>